<evidence type="ECO:0000313" key="3">
    <source>
        <dbReference type="Proteomes" id="UP000217343"/>
    </source>
</evidence>
<dbReference type="PANTHER" id="PTHR43591">
    <property type="entry name" value="METHYLTRANSFERASE"/>
    <property type="match status" value="1"/>
</dbReference>
<dbReference type="CDD" id="cd02440">
    <property type="entry name" value="AdoMet_MTases"/>
    <property type="match status" value="1"/>
</dbReference>
<dbReference type="KEGG" id="mmas:MYMAC_003405"/>
<accession>A0A250JVU0</accession>
<reference evidence="2 3" key="1">
    <citation type="submission" date="2017-06" db="EMBL/GenBank/DDBJ databases">
        <title>Sequencing and comparative analysis of myxobacterial genomes.</title>
        <authorList>
            <person name="Rupp O."/>
            <person name="Goesmann A."/>
            <person name="Sogaard-Andersen L."/>
        </authorList>
    </citation>
    <scope>NUCLEOTIDE SEQUENCE [LARGE SCALE GENOMIC DNA]</scope>
    <source>
        <strain evidence="2 3">DSM 14697</strain>
    </source>
</reference>
<name>A0A250JVU0_9BACT</name>
<keyword evidence="2" id="KW-0808">Transferase</keyword>
<evidence type="ECO:0000313" key="2">
    <source>
        <dbReference type="EMBL" id="ATB47788.1"/>
    </source>
</evidence>
<proteinExistence type="predicted"/>
<dbReference type="Proteomes" id="UP000217343">
    <property type="component" value="Chromosome"/>
</dbReference>
<dbReference type="SUPFAM" id="SSF53335">
    <property type="entry name" value="S-adenosyl-L-methionine-dependent methyltransferases"/>
    <property type="match status" value="1"/>
</dbReference>
<keyword evidence="3" id="KW-1185">Reference proteome</keyword>
<protein>
    <submittedName>
        <fullName evidence="2">Type 11 methyltransferase</fullName>
    </submittedName>
</protein>
<dbReference type="GO" id="GO:0032259">
    <property type="term" value="P:methylation"/>
    <property type="evidence" value="ECO:0007669"/>
    <property type="project" value="UniProtKB-KW"/>
</dbReference>
<dbReference type="Pfam" id="PF08241">
    <property type="entry name" value="Methyltransf_11"/>
    <property type="match status" value="1"/>
</dbReference>
<dbReference type="InterPro" id="IPR013216">
    <property type="entry name" value="Methyltransf_11"/>
</dbReference>
<organism evidence="2 3">
    <name type="scientific">Corallococcus macrosporus DSM 14697</name>
    <dbReference type="NCBI Taxonomy" id="1189310"/>
    <lineage>
        <taxon>Bacteria</taxon>
        <taxon>Pseudomonadati</taxon>
        <taxon>Myxococcota</taxon>
        <taxon>Myxococcia</taxon>
        <taxon>Myxococcales</taxon>
        <taxon>Cystobacterineae</taxon>
        <taxon>Myxococcaceae</taxon>
        <taxon>Corallococcus</taxon>
    </lineage>
</organism>
<dbReference type="GO" id="GO:0008757">
    <property type="term" value="F:S-adenosylmethionine-dependent methyltransferase activity"/>
    <property type="evidence" value="ECO:0007669"/>
    <property type="project" value="InterPro"/>
</dbReference>
<gene>
    <name evidence="2" type="ORF">MYMAC_003405</name>
</gene>
<evidence type="ECO:0000259" key="1">
    <source>
        <dbReference type="Pfam" id="PF08241"/>
    </source>
</evidence>
<dbReference type="PANTHER" id="PTHR43591:SF24">
    <property type="entry name" value="2-METHOXY-6-POLYPRENYL-1,4-BENZOQUINOL METHYLASE, MITOCHONDRIAL"/>
    <property type="match status" value="1"/>
</dbReference>
<dbReference type="InterPro" id="IPR029063">
    <property type="entry name" value="SAM-dependent_MTases_sf"/>
</dbReference>
<keyword evidence="2" id="KW-0489">Methyltransferase</keyword>
<dbReference type="EMBL" id="CP022203">
    <property type="protein sequence ID" value="ATB47788.1"/>
    <property type="molecule type" value="Genomic_DNA"/>
</dbReference>
<dbReference type="Gene3D" id="3.40.50.150">
    <property type="entry name" value="Vaccinia Virus protein VP39"/>
    <property type="match status" value="1"/>
</dbReference>
<dbReference type="AlphaFoldDB" id="A0A250JVU0"/>
<feature type="domain" description="Methyltransferase type 11" evidence="1">
    <location>
        <begin position="63"/>
        <end position="157"/>
    </location>
</feature>
<sequence>MQWGTMPPSENESYLLDYHRRLAGVTARWFSKTPVFRGDARFPSTYALLAAEVPREGRLRAVLDVACGDGYLLELLARREHGRPGLVGLDMSESELAQAEARLEGAATLVQGVAQALPFEDTSFDVVLSHLALMLMDDCEQVLSEIRRVLKPDGKLSCVVGGGFVPSGTLAVFRGLMQSTIAVQPRPPLSLGDTRFRSNEGLMALFGLAFQQVDVFDLEVQEVGPPERIWASLASTYDADQLQPEAREDVRRAFLAAVEPMKDSAGNLTCDWRMRQVTASAPRR</sequence>